<reference evidence="3" key="1">
    <citation type="submission" date="2015-04" db="UniProtKB">
        <authorList>
            <consortium name="EnsemblPlants"/>
        </authorList>
    </citation>
    <scope>IDENTIFICATION</scope>
</reference>
<dbReference type="HOGENOM" id="CLU_1484214_0_0_1"/>
<proteinExistence type="predicted"/>
<keyword evidence="2" id="KW-0472">Membrane</keyword>
<organism evidence="3">
    <name type="scientific">Oryza glumipatula</name>
    <dbReference type="NCBI Taxonomy" id="40148"/>
    <lineage>
        <taxon>Eukaryota</taxon>
        <taxon>Viridiplantae</taxon>
        <taxon>Streptophyta</taxon>
        <taxon>Embryophyta</taxon>
        <taxon>Tracheophyta</taxon>
        <taxon>Spermatophyta</taxon>
        <taxon>Magnoliopsida</taxon>
        <taxon>Liliopsida</taxon>
        <taxon>Poales</taxon>
        <taxon>Poaceae</taxon>
        <taxon>BOP clade</taxon>
        <taxon>Oryzoideae</taxon>
        <taxon>Oryzeae</taxon>
        <taxon>Oryzinae</taxon>
        <taxon>Oryza</taxon>
    </lineage>
</organism>
<dbReference type="Gramene" id="OGLUM11G01280.1">
    <property type="protein sequence ID" value="OGLUM11G01280.1"/>
    <property type="gene ID" value="OGLUM11G01280"/>
</dbReference>
<evidence type="ECO:0000256" key="1">
    <source>
        <dbReference type="SAM" id="MobiDB-lite"/>
    </source>
</evidence>
<dbReference type="Proteomes" id="UP000026961">
    <property type="component" value="Chromosome 11"/>
</dbReference>
<evidence type="ECO:0000256" key="2">
    <source>
        <dbReference type="SAM" id="Phobius"/>
    </source>
</evidence>
<evidence type="ECO:0000313" key="4">
    <source>
        <dbReference type="Proteomes" id="UP000026961"/>
    </source>
</evidence>
<name>A0A0E0BER7_9ORYZ</name>
<reference evidence="3" key="2">
    <citation type="submission" date="2018-05" db="EMBL/GenBank/DDBJ databases">
        <title>OgluRS3 (Oryza glumaepatula Reference Sequence Version 3).</title>
        <authorList>
            <person name="Zhang J."/>
            <person name="Kudrna D."/>
            <person name="Lee S."/>
            <person name="Talag J."/>
            <person name="Welchert J."/>
            <person name="Wing R.A."/>
        </authorList>
    </citation>
    <scope>NUCLEOTIDE SEQUENCE [LARGE SCALE GENOMIC DNA]</scope>
</reference>
<feature type="region of interest" description="Disordered" evidence="1">
    <location>
        <begin position="87"/>
        <end position="112"/>
    </location>
</feature>
<keyword evidence="2" id="KW-0812">Transmembrane</keyword>
<sequence length="182" mass="19026">MKGHHHHSLPPSPPPKRRRTALAAAVPALVICSILLPLVFLLGLHRPGHGSEERAAVVISTEMGFSKHKHLDGRMKHKLLKDVSRKKIPGSDGILGEKSGSRSKSKSVSTKSKEKLKGVFSLVQLKNETRKNKARMGGGWTEEAGEVGLRMGAVASGGGKEAALGIGAAAGGGGRARDRGGG</sequence>
<dbReference type="EnsemblPlants" id="OGLUM11G01280.1">
    <property type="protein sequence ID" value="OGLUM11G01280.1"/>
    <property type="gene ID" value="OGLUM11G01280"/>
</dbReference>
<dbReference type="eggNOG" id="ENOG502QVSX">
    <property type="taxonomic scope" value="Eukaryota"/>
</dbReference>
<protein>
    <submittedName>
        <fullName evidence="3">Uncharacterized protein</fullName>
    </submittedName>
</protein>
<feature type="transmembrane region" description="Helical" evidence="2">
    <location>
        <begin position="21"/>
        <end position="44"/>
    </location>
</feature>
<evidence type="ECO:0000313" key="3">
    <source>
        <dbReference type="EnsemblPlants" id="OGLUM11G01280.1"/>
    </source>
</evidence>
<accession>A0A0E0BER7</accession>
<dbReference type="STRING" id="40148.A0A0E0BER7"/>
<dbReference type="AlphaFoldDB" id="A0A0E0BER7"/>
<keyword evidence="4" id="KW-1185">Reference proteome</keyword>
<keyword evidence="2" id="KW-1133">Transmembrane helix</keyword>